<proteinExistence type="predicted"/>
<gene>
    <name evidence="1" type="ORF">ACFPZ3_63660</name>
</gene>
<sequence>MSWVGSSMLPVCRPTCTPTAIHTVPVRARAAPQAKPSAIAWTT</sequence>
<dbReference type="RefSeq" id="WP_379524323.1">
    <property type="nucleotide sequence ID" value="NZ_JBHSPA010000115.1"/>
</dbReference>
<dbReference type="EMBL" id="JBHSPA010000115">
    <property type="protein sequence ID" value="MFC5834715.1"/>
    <property type="molecule type" value="Genomic_DNA"/>
</dbReference>
<accession>A0ABW1DCH5</accession>
<comment type="caution">
    <text evidence="1">The sequence shown here is derived from an EMBL/GenBank/DDBJ whole genome shotgun (WGS) entry which is preliminary data.</text>
</comment>
<keyword evidence="2" id="KW-1185">Reference proteome</keyword>
<evidence type="ECO:0000313" key="2">
    <source>
        <dbReference type="Proteomes" id="UP001596058"/>
    </source>
</evidence>
<dbReference type="Proteomes" id="UP001596058">
    <property type="component" value="Unassembled WGS sequence"/>
</dbReference>
<organism evidence="1 2">
    <name type="scientific">Nonomuraea insulae</name>
    <dbReference type="NCBI Taxonomy" id="1616787"/>
    <lineage>
        <taxon>Bacteria</taxon>
        <taxon>Bacillati</taxon>
        <taxon>Actinomycetota</taxon>
        <taxon>Actinomycetes</taxon>
        <taxon>Streptosporangiales</taxon>
        <taxon>Streptosporangiaceae</taxon>
        <taxon>Nonomuraea</taxon>
    </lineage>
</organism>
<name>A0ABW1DCH5_9ACTN</name>
<evidence type="ECO:0000313" key="1">
    <source>
        <dbReference type="EMBL" id="MFC5834715.1"/>
    </source>
</evidence>
<reference evidence="2" key="1">
    <citation type="journal article" date="2019" name="Int. J. Syst. Evol. Microbiol.">
        <title>The Global Catalogue of Microorganisms (GCM) 10K type strain sequencing project: providing services to taxonomists for standard genome sequencing and annotation.</title>
        <authorList>
            <consortium name="The Broad Institute Genomics Platform"/>
            <consortium name="The Broad Institute Genome Sequencing Center for Infectious Disease"/>
            <person name="Wu L."/>
            <person name="Ma J."/>
        </authorList>
    </citation>
    <scope>NUCLEOTIDE SEQUENCE [LARGE SCALE GENOMIC DNA]</scope>
    <source>
        <strain evidence="2">CCUG 53903</strain>
    </source>
</reference>
<protein>
    <submittedName>
        <fullName evidence="1">Uncharacterized protein</fullName>
    </submittedName>
</protein>